<gene>
    <name evidence="3" type="ORF">HNP76_000774</name>
</gene>
<comment type="caution">
    <text evidence="3">The sequence shown here is derived from an EMBL/GenBank/DDBJ whole genome shotgun (WGS) entry which is preliminary data.</text>
</comment>
<name>A0A7W8G7X2_9SPIR</name>
<feature type="region of interest" description="Disordered" evidence="1">
    <location>
        <begin position="46"/>
        <end position="65"/>
    </location>
</feature>
<keyword evidence="4" id="KW-1185">Reference proteome</keyword>
<evidence type="ECO:0000256" key="1">
    <source>
        <dbReference type="SAM" id="MobiDB-lite"/>
    </source>
</evidence>
<keyword evidence="2" id="KW-0812">Transmembrane</keyword>
<dbReference type="Pfam" id="PF05814">
    <property type="entry name" value="Ac76"/>
    <property type="match status" value="1"/>
</dbReference>
<evidence type="ECO:0000313" key="3">
    <source>
        <dbReference type="EMBL" id="MBB5225430.1"/>
    </source>
</evidence>
<keyword evidence="2" id="KW-1133">Transmembrane helix</keyword>
<dbReference type="Proteomes" id="UP000518887">
    <property type="component" value="Unassembled WGS sequence"/>
</dbReference>
<organism evidence="3 4">
    <name type="scientific">Treponema ruminis</name>
    <dbReference type="NCBI Taxonomy" id="744515"/>
    <lineage>
        <taxon>Bacteria</taxon>
        <taxon>Pseudomonadati</taxon>
        <taxon>Spirochaetota</taxon>
        <taxon>Spirochaetia</taxon>
        <taxon>Spirochaetales</taxon>
        <taxon>Treponemataceae</taxon>
        <taxon>Treponema</taxon>
    </lineage>
</organism>
<evidence type="ECO:0000313" key="4">
    <source>
        <dbReference type="Proteomes" id="UP000518887"/>
    </source>
</evidence>
<protein>
    <submittedName>
        <fullName evidence="3">F0F1-type ATP synthase membrane subunit b/b</fullName>
    </submittedName>
</protein>
<sequence length="65" mass="7724">MLDEETLAFLLALLIAFVVFVIVLNPYFWQGFRNAKFIDDLKNEQRKNSKHEMNLIEPWGDSHEK</sequence>
<evidence type="ECO:0000256" key="2">
    <source>
        <dbReference type="SAM" id="Phobius"/>
    </source>
</evidence>
<accession>A0A7W8G7X2</accession>
<dbReference type="InterPro" id="IPR008561">
    <property type="entry name" value="Ac76_baculovir"/>
</dbReference>
<dbReference type="AlphaFoldDB" id="A0A7W8G7X2"/>
<reference evidence="3 4" key="1">
    <citation type="submission" date="2020-08" db="EMBL/GenBank/DDBJ databases">
        <title>Genomic Encyclopedia of Type Strains, Phase IV (KMG-IV): sequencing the most valuable type-strain genomes for metagenomic binning, comparative biology and taxonomic classification.</title>
        <authorList>
            <person name="Goeker M."/>
        </authorList>
    </citation>
    <scope>NUCLEOTIDE SEQUENCE [LARGE SCALE GENOMIC DNA]</scope>
    <source>
        <strain evidence="3 4">DSM 103462</strain>
    </source>
</reference>
<keyword evidence="2" id="KW-0472">Membrane</keyword>
<dbReference type="RefSeq" id="WP_184657700.1">
    <property type="nucleotide sequence ID" value="NZ_CP031518.1"/>
</dbReference>
<feature type="transmembrane region" description="Helical" evidence="2">
    <location>
        <begin position="6"/>
        <end position="28"/>
    </location>
</feature>
<dbReference type="EMBL" id="JACHFQ010000002">
    <property type="protein sequence ID" value="MBB5225430.1"/>
    <property type="molecule type" value="Genomic_DNA"/>
</dbReference>
<proteinExistence type="predicted"/>